<dbReference type="OrthoDB" id="1683192at2"/>
<dbReference type="AlphaFoldDB" id="A0A348AKU9"/>
<proteinExistence type="predicted"/>
<protein>
    <submittedName>
        <fullName evidence="1">Uncharacterized protein</fullName>
    </submittedName>
</protein>
<name>A0A348AKU9_9FIRM</name>
<organism evidence="1 2">
    <name type="scientific">Methylomusa anaerophila</name>
    <dbReference type="NCBI Taxonomy" id="1930071"/>
    <lineage>
        <taxon>Bacteria</taxon>
        <taxon>Bacillati</taxon>
        <taxon>Bacillota</taxon>
        <taxon>Negativicutes</taxon>
        <taxon>Selenomonadales</taxon>
        <taxon>Sporomusaceae</taxon>
        <taxon>Methylomusa</taxon>
    </lineage>
</organism>
<evidence type="ECO:0000313" key="2">
    <source>
        <dbReference type="Proteomes" id="UP000276437"/>
    </source>
</evidence>
<sequence length="87" mass="9945">MHKQILEQSAQIRKLVFDYKIQDAIKATTVALEQLAAISNDSDYTQKVNILAQNCMIALENKDYLLLADLIFFEIHNMLYSEPEALA</sequence>
<dbReference type="KEGG" id="mana:MAMMFC1_02381"/>
<accession>A0A348AKU9</accession>
<gene>
    <name evidence="1" type="ORF">MAMMFC1_02381</name>
</gene>
<reference evidence="1 2" key="1">
    <citation type="journal article" date="2018" name="Int. J. Syst. Evol. Microbiol.">
        <title>Methylomusa anaerophila gen. nov., sp. nov., an anaerobic methanol-utilizing bacterium isolated from a microbial fuel cell.</title>
        <authorList>
            <person name="Amano N."/>
            <person name="Yamamuro A."/>
            <person name="Miyahara M."/>
            <person name="Kouzuma A."/>
            <person name="Abe T."/>
            <person name="Watanabe K."/>
        </authorList>
    </citation>
    <scope>NUCLEOTIDE SEQUENCE [LARGE SCALE GENOMIC DNA]</scope>
    <source>
        <strain evidence="1 2">MMFC1</strain>
    </source>
</reference>
<keyword evidence="2" id="KW-1185">Reference proteome</keyword>
<dbReference type="EMBL" id="AP018449">
    <property type="protein sequence ID" value="BBB91697.1"/>
    <property type="molecule type" value="Genomic_DNA"/>
</dbReference>
<dbReference type="Proteomes" id="UP000276437">
    <property type="component" value="Chromosome"/>
</dbReference>
<dbReference type="RefSeq" id="WP_126308685.1">
    <property type="nucleotide sequence ID" value="NZ_AP018449.1"/>
</dbReference>
<evidence type="ECO:0000313" key="1">
    <source>
        <dbReference type="EMBL" id="BBB91697.1"/>
    </source>
</evidence>